<evidence type="ECO:0000313" key="1">
    <source>
        <dbReference type="EMBL" id="KAL1522956.1"/>
    </source>
</evidence>
<evidence type="ECO:0000313" key="2">
    <source>
        <dbReference type="Proteomes" id="UP001515480"/>
    </source>
</evidence>
<dbReference type="AlphaFoldDB" id="A0AB34JND4"/>
<proteinExistence type="predicted"/>
<reference evidence="1 2" key="1">
    <citation type="journal article" date="2024" name="Science">
        <title>Giant polyketide synthase enzymes in the biosynthesis of giant marine polyether toxins.</title>
        <authorList>
            <person name="Fallon T.R."/>
            <person name="Shende V.V."/>
            <person name="Wierzbicki I.H."/>
            <person name="Pendleton A.L."/>
            <person name="Watervoot N.F."/>
            <person name="Auber R.P."/>
            <person name="Gonzalez D.J."/>
            <person name="Wisecaver J.H."/>
            <person name="Moore B.S."/>
        </authorList>
    </citation>
    <scope>NUCLEOTIDE SEQUENCE [LARGE SCALE GENOMIC DNA]</scope>
    <source>
        <strain evidence="1 2">12B1</strain>
    </source>
</reference>
<comment type="caution">
    <text evidence="1">The sequence shown here is derived from an EMBL/GenBank/DDBJ whole genome shotgun (WGS) entry which is preliminary data.</text>
</comment>
<keyword evidence="2" id="KW-1185">Reference proteome</keyword>
<organism evidence="1 2">
    <name type="scientific">Prymnesium parvum</name>
    <name type="common">Toxic golden alga</name>
    <dbReference type="NCBI Taxonomy" id="97485"/>
    <lineage>
        <taxon>Eukaryota</taxon>
        <taxon>Haptista</taxon>
        <taxon>Haptophyta</taxon>
        <taxon>Prymnesiophyceae</taxon>
        <taxon>Prymnesiales</taxon>
        <taxon>Prymnesiaceae</taxon>
        <taxon>Prymnesium</taxon>
    </lineage>
</organism>
<sequence length="174" mass="20260">MEVCSTPPHIHPERLMLPKRTLEARGSRKHKCHVLTNVCLWRREFVLQPEDKPEHRLALRMHVRGVHVGFAETSLLATKLFRYRNHSDPDQIQRPRWSRCVPLVWWPLWGYNIGDFFQHSVTAISELLDVGVIDRNVNLMPEVGGWRLVDFQQKLLGGLTDQQAACLSLQGRLR</sequence>
<dbReference type="EMBL" id="JBGBPQ010000006">
    <property type="protein sequence ID" value="KAL1522956.1"/>
    <property type="molecule type" value="Genomic_DNA"/>
</dbReference>
<protein>
    <submittedName>
        <fullName evidence="1">Uncharacterized protein</fullName>
    </submittedName>
</protein>
<gene>
    <name evidence="1" type="ORF">AB1Y20_017920</name>
</gene>
<accession>A0AB34JND4</accession>
<name>A0AB34JND4_PRYPA</name>
<dbReference type="Proteomes" id="UP001515480">
    <property type="component" value="Unassembled WGS sequence"/>
</dbReference>